<dbReference type="PROSITE" id="PS50011">
    <property type="entry name" value="PROTEIN_KINASE_DOM"/>
    <property type="match status" value="1"/>
</dbReference>
<dbReference type="FunFam" id="3.30.200.20:FF:000259">
    <property type="entry name" value="Mitogen-activated protein kinase kinase kinase kinase 4"/>
    <property type="match status" value="1"/>
</dbReference>
<dbReference type="EC" id="2.7.11.1" evidence="2"/>
<name>A0ABD2JRZ8_HETSC</name>
<feature type="compositionally biased region" description="Basic and acidic residues" evidence="9">
    <location>
        <begin position="434"/>
        <end position="443"/>
    </location>
</feature>
<evidence type="ECO:0000256" key="8">
    <source>
        <dbReference type="PROSITE-ProRule" id="PRU10141"/>
    </source>
</evidence>
<keyword evidence="7 8" id="KW-0067">ATP-binding</keyword>
<dbReference type="EMBL" id="JBICCN010000111">
    <property type="protein sequence ID" value="KAL3093396.1"/>
    <property type="molecule type" value="Genomic_DNA"/>
</dbReference>
<dbReference type="CDD" id="cd06608">
    <property type="entry name" value="STKc_myosinIII_N_like"/>
    <property type="match status" value="1"/>
</dbReference>
<feature type="compositionally biased region" description="Polar residues" evidence="9">
    <location>
        <begin position="453"/>
        <end position="463"/>
    </location>
</feature>
<proteinExistence type="inferred from homology"/>
<evidence type="ECO:0000259" key="11">
    <source>
        <dbReference type="PROSITE" id="PS50219"/>
    </source>
</evidence>
<keyword evidence="13" id="KW-1185">Reference proteome</keyword>
<organism evidence="12 13">
    <name type="scientific">Heterodera schachtii</name>
    <name type="common">Sugarbeet cyst nematode worm</name>
    <name type="synonym">Tylenchus schachtii</name>
    <dbReference type="NCBI Taxonomy" id="97005"/>
    <lineage>
        <taxon>Eukaryota</taxon>
        <taxon>Metazoa</taxon>
        <taxon>Ecdysozoa</taxon>
        <taxon>Nematoda</taxon>
        <taxon>Chromadorea</taxon>
        <taxon>Rhabditida</taxon>
        <taxon>Tylenchina</taxon>
        <taxon>Tylenchomorpha</taxon>
        <taxon>Tylenchoidea</taxon>
        <taxon>Heteroderidae</taxon>
        <taxon>Heteroderinae</taxon>
        <taxon>Heterodera</taxon>
    </lineage>
</organism>
<feature type="domain" description="Protein kinase" evidence="10">
    <location>
        <begin position="18"/>
        <end position="287"/>
    </location>
</feature>
<dbReference type="PANTHER" id="PTHR47096:SF1">
    <property type="entry name" value="MISSHAPEN LIKE KINASE 1"/>
    <property type="match status" value="1"/>
</dbReference>
<keyword evidence="5 8" id="KW-0547">Nucleotide-binding</keyword>
<dbReference type="AlphaFoldDB" id="A0ABD2JRZ8"/>
<dbReference type="SMART" id="SM00220">
    <property type="entry name" value="S_TKc"/>
    <property type="match status" value="1"/>
</dbReference>
<dbReference type="InterPro" id="IPR001180">
    <property type="entry name" value="CNH_dom"/>
</dbReference>
<keyword evidence="6" id="KW-0418">Kinase</keyword>
<dbReference type="PROSITE" id="PS00107">
    <property type="entry name" value="PROTEIN_KINASE_ATP"/>
    <property type="match status" value="1"/>
</dbReference>
<dbReference type="GO" id="GO:0004674">
    <property type="term" value="F:protein serine/threonine kinase activity"/>
    <property type="evidence" value="ECO:0007669"/>
    <property type="project" value="UniProtKB-KW"/>
</dbReference>
<feature type="compositionally biased region" description="Low complexity" evidence="9">
    <location>
        <begin position="578"/>
        <end position="591"/>
    </location>
</feature>
<sequence length="1196" mass="133829">MFEDSVDLQSLKDPSGIFDLIEVVGNGTYGQVYKGRHLKTQALAAIKIMNINEDEEEEIKAEINMLKKYSHHPNIATYYGAFIKKLPSSTGKHDQLWLVMEFCGSGSVTDLIKSFKGGYLKEEWIAYICKEILSGLSHLHKNNVIHRDIKGQNVLLTDTAEVKLVDFGVSAQLDRTVGKRNTFIGTPYWMAPEVIACDENPESTYDSRSDLWSLGITALEMAEGHPPLCDMHPMRALFLIPRNPPPRLSRKSSKKWSKKFESFIECVLEKDYTRRPFTENLIKHTFIRDQISDRIVRNAIREHVERHRKVQKKEVDDYFSFSGSDEEEVQINNNLDRLSDNKSHAKNSAISGAAVTPFAAAGGGRRIAATAAGGAEETETIKGGGDLRKEFQRIQENNRSAFENEKPMNLRRVAHPSGVAVANPQKSANGGQKNEPKAAKDQHQMPYGAGPNAQAQNKPTTRASAAYHQQKKLANGTPFDQRMARQQQQAAAPHLAELASNYDKKRKEQQKQSGNEQRRKAPQQFARKGRNPEDLDILADELRELSKLVPVRQPPMGIPAKGSPPKVPDSPPAPPPRDSSIAECFSSSSASGRMGRDKEKTPSKANAFNDSHDKPLPPTPTHCESAHFDNGNNNNNGTLVLRSSVSPQWRRRSNSSNLFRRAEEKRQRTESRGSLNRVAGIVKQCSVPEQRSPLRSDDFDSSSDESEGTGAEMDSRSLGGMVIHRHGKKPLSEVSGHGSSAIEDTPTEEQIVYVNRVAQVILRDEQRAEEEEEEEMVEDPVQTLKRPGQLKSTNAEGRSEEQCQVRPKEREKSFIGYFAGGGTALVRDSNEGPLAGAIHSGTVNRPGRMPNPNQVQVNVNPNSAASDGDAPEIRKYKKRFNGEILCAALWGVNLLIGTDTGLMLLDRSGQGKVYHLITRRRFDQMSVMEGQNILVTISGKKRRVRVYYLSWLKQKILRTEGLQQTEKRNGWTNVGEFQCATHFKIVRYERIKFLVIGIEDSISIYAWAPKPYNKFMAFKSFGQLSHAPVIVDLTIEENARLKVLYGSLAGFHAIDLDSASIYDIYSPQQSTMCQGMCPHCIVILPNTNGMQLLLCYDNEGVYVNTYGKIVKNVQLQWSEIPSSVAYISTNQIMGWGNKAIEIRNVETGHLDGVFMHKKAQKLKFLCERNDKVFFSSAKGSSSQIYFMSLNTKLNNW</sequence>
<dbReference type="InterPro" id="IPR000719">
    <property type="entry name" value="Prot_kinase_dom"/>
</dbReference>
<feature type="domain" description="CNH" evidence="11">
    <location>
        <begin position="881"/>
        <end position="1172"/>
    </location>
</feature>
<feature type="compositionally biased region" description="Basic and acidic residues" evidence="9">
    <location>
        <begin position="660"/>
        <end position="671"/>
    </location>
</feature>
<dbReference type="Gene3D" id="1.10.510.10">
    <property type="entry name" value="Transferase(Phosphotransferase) domain 1"/>
    <property type="match status" value="1"/>
</dbReference>
<dbReference type="Pfam" id="PF00069">
    <property type="entry name" value="Pkinase"/>
    <property type="match status" value="1"/>
</dbReference>
<dbReference type="PROSITE" id="PS50219">
    <property type="entry name" value="CNH"/>
    <property type="match status" value="1"/>
</dbReference>
<evidence type="ECO:0000313" key="13">
    <source>
        <dbReference type="Proteomes" id="UP001620645"/>
    </source>
</evidence>
<dbReference type="InterPro" id="IPR051700">
    <property type="entry name" value="STE20_Ser-Thr_kinase"/>
</dbReference>
<dbReference type="InterPro" id="IPR011009">
    <property type="entry name" value="Kinase-like_dom_sf"/>
</dbReference>
<feature type="region of interest" description="Disordered" evidence="9">
    <location>
        <begin position="421"/>
        <end position="466"/>
    </location>
</feature>
<dbReference type="GO" id="GO:0005524">
    <property type="term" value="F:ATP binding"/>
    <property type="evidence" value="ECO:0007669"/>
    <property type="project" value="UniProtKB-UniRule"/>
</dbReference>
<dbReference type="PANTHER" id="PTHR47096">
    <property type="entry name" value="MISSHAPEN LIKE KINASE 1"/>
    <property type="match status" value="1"/>
</dbReference>
<keyword evidence="4" id="KW-0808">Transferase</keyword>
<feature type="compositionally biased region" description="Pro residues" evidence="9">
    <location>
        <begin position="565"/>
        <end position="577"/>
    </location>
</feature>
<comment type="similarity">
    <text evidence="1">Belongs to the protein kinase superfamily. STE Ser/Thr protein kinase family. STE20 subfamily.</text>
</comment>
<evidence type="ECO:0000256" key="6">
    <source>
        <dbReference type="ARBA" id="ARBA00022777"/>
    </source>
</evidence>
<evidence type="ECO:0000259" key="10">
    <source>
        <dbReference type="PROSITE" id="PS50011"/>
    </source>
</evidence>
<evidence type="ECO:0000256" key="1">
    <source>
        <dbReference type="ARBA" id="ARBA00008874"/>
    </source>
</evidence>
<feature type="region of interest" description="Disordered" evidence="9">
    <location>
        <begin position="548"/>
        <end position="717"/>
    </location>
</feature>
<feature type="region of interest" description="Disordered" evidence="9">
    <location>
        <begin position="500"/>
        <end position="534"/>
    </location>
</feature>
<dbReference type="Pfam" id="PF00780">
    <property type="entry name" value="CNH"/>
    <property type="match status" value="1"/>
</dbReference>
<evidence type="ECO:0000256" key="4">
    <source>
        <dbReference type="ARBA" id="ARBA00022679"/>
    </source>
</evidence>
<protein>
    <recommendedName>
        <fullName evidence="2">non-specific serine/threonine protein kinase</fullName>
        <ecNumber evidence="2">2.7.11.1</ecNumber>
    </recommendedName>
</protein>
<feature type="binding site" evidence="8">
    <location>
        <position position="47"/>
    </location>
    <ligand>
        <name>ATP</name>
        <dbReference type="ChEBI" id="CHEBI:30616"/>
    </ligand>
</feature>
<keyword evidence="3" id="KW-0723">Serine/threonine-protein kinase</keyword>
<evidence type="ECO:0000256" key="2">
    <source>
        <dbReference type="ARBA" id="ARBA00012513"/>
    </source>
</evidence>
<dbReference type="FunFam" id="1.10.510.10:FF:000003">
    <property type="entry name" value="TRAF2 and NCK-interacting protein kinase isoform 4"/>
    <property type="match status" value="1"/>
</dbReference>
<dbReference type="InterPro" id="IPR017441">
    <property type="entry name" value="Protein_kinase_ATP_BS"/>
</dbReference>
<evidence type="ECO:0000256" key="7">
    <source>
        <dbReference type="ARBA" id="ARBA00022840"/>
    </source>
</evidence>
<accession>A0ABD2JRZ8</accession>
<evidence type="ECO:0000256" key="5">
    <source>
        <dbReference type="ARBA" id="ARBA00022741"/>
    </source>
</evidence>
<dbReference type="SMART" id="SM00036">
    <property type="entry name" value="CNH"/>
    <property type="match status" value="1"/>
</dbReference>
<evidence type="ECO:0000256" key="9">
    <source>
        <dbReference type="SAM" id="MobiDB-lite"/>
    </source>
</evidence>
<evidence type="ECO:0000313" key="12">
    <source>
        <dbReference type="EMBL" id="KAL3093396.1"/>
    </source>
</evidence>
<dbReference type="Proteomes" id="UP001620645">
    <property type="component" value="Unassembled WGS sequence"/>
</dbReference>
<comment type="caution">
    <text evidence="12">The sequence shown here is derived from an EMBL/GenBank/DDBJ whole genome shotgun (WGS) entry which is preliminary data.</text>
</comment>
<dbReference type="InterPro" id="IPR008271">
    <property type="entry name" value="Ser/Thr_kinase_AS"/>
</dbReference>
<gene>
    <name evidence="12" type="ORF">niasHS_005910</name>
</gene>
<evidence type="ECO:0000256" key="3">
    <source>
        <dbReference type="ARBA" id="ARBA00022527"/>
    </source>
</evidence>
<dbReference type="SUPFAM" id="SSF56112">
    <property type="entry name" value="Protein kinase-like (PK-like)"/>
    <property type="match status" value="1"/>
</dbReference>
<dbReference type="PROSITE" id="PS00108">
    <property type="entry name" value="PROTEIN_KINASE_ST"/>
    <property type="match status" value="1"/>
</dbReference>
<dbReference type="Gene3D" id="3.30.200.20">
    <property type="entry name" value="Phosphorylase Kinase, domain 1"/>
    <property type="match status" value="1"/>
</dbReference>
<reference evidence="12 13" key="1">
    <citation type="submission" date="2024-10" db="EMBL/GenBank/DDBJ databases">
        <authorList>
            <person name="Kim D."/>
        </authorList>
    </citation>
    <scope>NUCLEOTIDE SEQUENCE [LARGE SCALE GENOMIC DNA]</scope>
    <source>
        <strain evidence="12">Taebaek</strain>
    </source>
</reference>